<protein>
    <submittedName>
        <fullName evidence="1">ADP compounds hydrolase NudE</fullName>
        <ecNumber evidence="1">3.6.1.-</ecNumber>
    </submittedName>
</protein>
<organism evidence="1 2">
    <name type="scientific">Rodentibacter pneumotropicus</name>
    <dbReference type="NCBI Taxonomy" id="758"/>
    <lineage>
        <taxon>Bacteria</taxon>
        <taxon>Pseudomonadati</taxon>
        <taxon>Pseudomonadota</taxon>
        <taxon>Gammaproteobacteria</taxon>
        <taxon>Pasteurellales</taxon>
        <taxon>Pasteurellaceae</taxon>
        <taxon>Rodentibacter</taxon>
    </lineage>
</organism>
<name>A0A3S4TX67_9PAST</name>
<evidence type="ECO:0000313" key="2">
    <source>
        <dbReference type="Proteomes" id="UP000278733"/>
    </source>
</evidence>
<dbReference type="EMBL" id="LR134405">
    <property type="protein sequence ID" value="VEH64896.1"/>
    <property type="molecule type" value="Genomic_DNA"/>
</dbReference>
<evidence type="ECO:0000313" key="1">
    <source>
        <dbReference type="EMBL" id="VEH64896.1"/>
    </source>
</evidence>
<dbReference type="EC" id="3.6.1.-" evidence="1"/>
<proteinExistence type="predicted"/>
<dbReference type="AlphaFoldDB" id="A0A3S4TX67"/>
<dbReference type="GO" id="GO:0016787">
    <property type="term" value="F:hydrolase activity"/>
    <property type="evidence" value="ECO:0007669"/>
    <property type="project" value="UniProtKB-KW"/>
</dbReference>
<sequence length="56" mass="6542">MQDFYPCKLEGDEPEPLELVRFPLVKLDELIADPDFNEARNLTALYALRDYLDGLR</sequence>
<dbReference type="Gene3D" id="3.90.79.10">
    <property type="entry name" value="Nucleoside Triphosphate Pyrophosphohydrolase"/>
    <property type="match status" value="1"/>
</dbReference>
<accession>A0A3S4TX67</accession>
<dbReference type="KEGG" id="rpne:NCTC8284_00018"/>
<reference evidence="1 2" key="1">
    <citation type="submission" date="2018-12" db="EMBL/GenBank/DDBJ databases">
        <authorList>
            <consortium name="Pathogen Informatics"/>
        </authorList>
    </citation>
    <scope>NUCLEOTIDE SEQUENCE [LARGE SCALE GENOMIC DNA]</scope>
    <source>
        <strain evidence="1 2">NCTC8284</strain>
    </source>
</reference>
<keyword evidence="1" id="KW-0378">Hydrolase</keyword>
<gene>
    <name evidence="1" type="primary">nudE_1</name>
    <name evidence="1" type="ORF">NCTC8284_00018</name>
</gene>
<dbReference type="Proteomes" id="UP000278733">
    <property type="component" value="Chromosome"/>
</dbReference>